<dbReference type="EMBL" id="CP002541">
    <property type="protein sequence ID" value="ADY12691.1"/>
    <property type="molecule type" value="Genomic_DNA"/>
</dbReference>
<reference evidence="5" key="1">
    <citation type="submission" date="2011-02" db="EMBL/GenBank/DDBJ databases">
        <title>Complete sequence of Spirochaeta sp. Buddy.</title>
        <authorList>
            <person name="Lucas S."/>
            <person name="Copeland A."/>
            <person name="Lapidus A."/>
            <person name="Cheng J.-F."/>
            <person name="Goodwin L."/>
            <person name="Pitluck S."/>
            <person name="Zeytun A."/>
            <person name="Detter J.C."/>
            <person name="Han C."/>
            <person name="Tapia R."/>
            <person name="Land M."/>
            <person name="Hauser L."/>
            <person name="Kyrpides N."/>
            <person name="Ivanova N."/>
            <person name="Mikhailova N."/>
            <person name="Pagani I."/>
            <person name="Ritalahti K.M."/>
            <person name="Loeffler F.E."/>
            <person name="Woyke T."/>
        </authorList>
    </citation>
    <scope>NUCLEOTIDE SEQUENCE [LARGE SCALE GENOMIC DNA]</scope>
    <source>
        <strain evidence="5">ATCC BAA-1886 / DSM 22777 / Buddy</strain>
    </source>
</reference>
<keyword evidence="3" id="KW-1284">Encapsulin nanocompartment</keyword>
<name>F0RV40_SPHGB</name>
<dbReference type="NCBIfam" id="NF041155">
    <property type="entry name" value="encap_f1"/>
    <property type="match status" value="1"/>
</dbReference>
<protein>
    <submittedName>
        <fullName evidence="4">Linocin_M18 bacteriocin protein</fullName>
    </submittedName>
</protein>
<dbReference type="Proteomes" id="UP000008466">
    <property type="component" value="Chromosome"/>
</dbReference>
<dbReference type="OrthoDB" id="2922at2"/>
<accession>F0RV40</accession>
<gene>
    <name evidence="4" type="ordered locus">SpiBuddy_0864</name>
</gene>
<dbReference type="GO" id="GO:0140737">
    <property type="term" value="C:encapsulin nanocompartment"/>
    <property type="evidence" value="ECO:0007669"/>
    <property type="project" value="UniProtKB-SubCell"/>
</dbReference>
<dbReference type="MEROPS" id="U56.001"/>
<comment type="subcellular location">
    <subcellularLocation>
        <location evidence="1">Encapsulin nanocompartment</location>
    </subcellularLocation>
</comment>
<evidence type="ECO:0000313" key="4">
    <source>
        <dbReference type="EMBL" id="ADY12691.1"/>
    </source>
</evidence>
<dbReference type="HOGENOM" id="CLU_089875_1_0_12"/>
<evidence type="ECO:0000256" key="3">
    <source>
        <dbReference type="ARBA" id="ARBA00033787"/>
    </source>
</evidence>
<evidence type="ECO:0000256" key="1">
    <source>
        <dbReference type="ARBA" id="ARBA00033738"/>
    </source>
</evidence>
<organism evidence="4 5">
    <name type="scientific">Sphaerochaeta globosa (strain ATCC BAA-1886 / DSM 22777 / Buddy)</name>
    <name type="common">Spirochaeta sp. (strain Buddy)</name>
    <dbReference type="NCBI Taxonomy" id="158189"/>
    <lineage>
        <taxon>Bacteria</taxon>
        <taxon>Pseudomonadati</taxon>
        <taxon>Spirochaetota</taxon>
        <taxon>Spirochaetia</taxon>
        <taxon>Spirochaetales</taxon>
        <taxon>Sphaerochaetaceae</taxon>
        <taxon>Sphaerochaeta</taxon>
    </lineage>
</organism>
<dbReference type="Gene3D" id="3.30.2320.10">
    <property type="entry name" value="hypothetical protein PF0899 domain"/>
    <property type="match status" value="1"/>
</dbReference>
<dbReference type="KEGG" id="sbu:SpiBuddy_0864"/>
<sequence length="261" mass="28941">MDMFKRELAPLSAQAWSEIEKRAKEVLLSRLTARKVVDVDGPKGIDFTVISEGRLTLVDDGEVKAGTYTAKPLTEARIRFSLNKWELDNLARGAKDIDYDNLDAALEKLALFEENAVYNGYAKGGIKGLKESSEHKVLTLGSEPNDVLTSIAEGVLLLKKGFIHGPYTLVVSKQVWLMLSRDSYGKSLLDRVEKMLGSKVVLAPSIEGALLVPYNNENLELTIGQDFAIGYETHDTKEVTLFATESFTFRVLEPKAIVVFK</sequence>
<dbReference type="PANTHER" id="PTHR37165">
    <property type="entry name" value="PEPTIDASE U56 FAMILY"/>
    <property type="match status" value="1"/>
</dbReference>
<dbReference type="InterPro" id="IPR051429">
    <property type="entry name" value="Encapsulin_nc"/>
</dbReference>
<proteinExistence type="inferred from homology"/>
<dbReference type="AlphaFoldDB" id="F0RV40"/>
<dbReference type="Gene3D" id="3.30.2400.30">
    <property type="match status" value="1"/>
</dbReference>
<comment type="similarity">
    <text evidence="2">Belongs to the encapsulin family. Family 1 subfamily.</text>
</comment>
<keyword evidence="5" id="KW-1185">Reference proteome</keyword>
<dbReference type="eggNOG" id="COG1659">
    <property type="taxonomic scope" value="Bacteria"/>
</dbReference>
<dbReference type="SUPFAM" id="SSF56563">
    <property type="entry name" value="Major capsid protein gp5"/>
    <property type="match status" value="1"/>
</dbReference>
<dbReference type="RefSeq" id="WP_013606543.1">
    <property type="nucleotide sequence ID" value="NC_015152.1"/>
</dbReference>
<dbReference type="PIRSF" id="PIRSF019254">
    <property type="entry name" value="CFP29"/>
    <property type="match status" value="1"/>
</dbReference>
<dbReference type="InterPro" id="IPR007544">
    <property type="entry name" value="ENCAP"/>
</dbReference>
<evidence type="ECO:0000313" key="5">
    <source>
        <dbReference type="Proteomes" id="UP000008466"/>
    </source>
</evidence>
<evidence type="ECO:0000256" key="2">
    <source>
        <dbReference type="ARBA" id="ARBA00033743"/>
    </source>
</evidence>
<dbReference type="Pfam" id="PF04454">
    <property type="entry name" value="Linocin_M18"/>
    <property type="match status" value="1"/>
</dbReference>
<dbReference type="PANTHER" id="PTHR37165:SF1">
    <property type="entry name" value="TYPE 1 ENCAPSULIN SHELL PROTEIN"/>
    <property type="match status" value="1"/>
</dbReference>